<reference evidence="5 6" key="1">
    <citation type="submission" date="2018-02" db="EMBL/GenBank/DDBJ databases">
        <title>Draft genome sequence of Streptococcus oricebi CCUG 70868T type strain.</title>
        <authorList>
            <person name="Mendez V."/>
            <person name="Salva-Serra F."/>
            <person name="Jaen-Luchoro D."/>
            <person name="Gonzales-Siles L."/>
            <person name="Karlsson R."/>
            <person name="Engstrom-Jakobsson H."/>
            <person name="Busquets A."/>
            <person name="Gomila M."/>
            <person name="Pineiro-Iglesias B."/>
            <person name="Bennasar-Figueras A."/>
            <person name="Seeger M."/>
            <person name="Moore E."/>
        </authorList>
    </citation>
    <scope>NUCLEOTIDE SEQUENCE [LARGE SCALE GENOMIC DNA]</scope>
    <source>
        <strain evidence="5 6">CCUG 70868</strain>
    </source>
</reference>
<proteinExistence type="inferred from homology"/>
<feature type="domain" description="Glycosyltransferase 2-like" evidence="4">
    <location>
        <begin position="6"/>
        <end position="144"/>
    </location>
</feature>
<dbReference type="SUPFAM" id="SSF53448">
    <property type="entry name" value="Nucleotide-diphospho-sugar transferases"/>
    <property type="match status" value="1"/>
</dbReference>
<evidence type="ECO:0000256" key="3">
    <source>
        <dbReference type="ARBA" id="ARBA00022679"/>
    </source>
</evidence>
<keyword evidence="2" id="KW-0328">Glycosyltransferase</keyword>
<dbReference type="InterPro" id="IPR001173">
    <property type="entry name" value="Glyco_trans_2-like"/>
</dbReference>
<sequence>MKKGITIFTPTYNRAHTLERLYDSLCRQTSKEFEWLIVDDGSDDETAVLVQKWQQEGRLTIRYLYQANAGKSQAHNLGVENAGFELFSCVDSDDYLVDQAVQRILEVWRSLPNAIGIVCLRGKTSTSPLTQWRMEQAYSTLREAYQSNLIQGDTMLVYQTSIIANYQFPSFKNEKFVPETYLYDQLDQVGQLYFLKEILYIGEYQADGYTASMKKIIAENPRGYEAYIQQRLDLDTRIRDLIADTIRYIAIKLVVRDNSLFKEAKYPGLTGILYPLGFLFFKKSYAPYINRKS</sequence>
<dbReference type="PANTHER" id="PTHR43630">
    <property type="entry name" value="POLY-BETA-1,6-N-ACETYL-D-GLUCOSAMINE SYNTHASE"/>
    <property type="match status" value="1"/>
</dbReference>
<evidence type="ECO:0000313" key="6">
    <source>
        <dbReference type="Proteomes" id="UP001519296"/>
    </source>
</evidence>
<accession>A0ABS5B5D5</accession>
<evidence type="ECO:0000256" key="2">
    <source>
        <dbReference type="ARBA" id="ARBA00022676"/>
    </source>
</evidence>
<dbReference type="Pfam" id="PF00535">
    <property type="entry name" value="Glycos_transf_2"/>
    <property type="match status" value="1"/>
</dbReference>
<organism evidence="5 6">
    <name type="scientific">Streptococcus oricebi</name>
    <dbReference type="NCBI Taxonomy" id="1547447"/>
    <lineage>
        <taxon>Bacteria</taxon>
        <taxon>Bacillati</taxon>
        <taxon>Bacillota</taxon>
        <taxon>Bacilli</taxon>
        <taxon>Lactobacillales</taxon>
        <taxon>Streptococcaceae</taxon>
        <taxon>Streptococcus</taxon>
    </lineage>
</organism>
<dbReference type="Gene3D" id="3.90.550.10">
    <property type="entry name" value="Spore Coat Polysaccharide Biosynthesis Protein SpsA, Chain A"/>
    <property type="match status" value="1"/>
</dbReference>
<evidence type="ECO:0000259" key="4">
    <source>
        <dbReference type="Pfam" id="PF00535"/>
    </source>
</evidence>
<comment type="similarity">
    <text evidence="1">Belongs to the glycosyltransferase 2 family.</text>
</comment>
<protein>
    <recommendedName>
        <fullName evidence="4">Glycosyltransferase 2-like domain-containing protein</fullName>
    </recommendedName>
</protein>
<evidence type="ECO:0000313" key="5">
    <source>
        <dbReference type="EMBL" id="MBP2623960.1"/>
    </source>
</evidence>
<dbReference type="Proteomes" id="UP001519296">
    <property type="component" value="Unassembled WGS sequence"/>
</dbReference>
<keyword evidence="6" id="KW-1185">Reference proteome</keyword>
<dbReference type="EMBL" id="PRDG01000005">
    <property type="protein sequence ID" value="MBP2623960.1"/>
    <property type="molecule type" value="Genomic_DNA"/>
</dbReference>
<dbReference type="RefSeq" id="WP_209628487.1">
    <property type="nucleotide sequence ID" value="NZ_PRDG01000005.1"/>
</dbReference>
<dbReference type="InterPro" id="IPR029044">
    <property type="entry name" value="Nucleotide-diphossugar_trans"/>
</dbReference>
<gene>
    <name evidence="5" type="ORF">C4K46_08420</name>
</gene>
<name>A0ABS5B5D5_9STRE</name>
<evidence type="ECO:0000256" key="1">
    <source>
        <dbReference type="ARBA" id="ARBA00006739"/>
    </source>
</evidence>
<keyword evidence="3" id="KW-0808">Transferase</keyword>
<dbReference type="CDD" id="cd00761">
    <property type="entry name" value="Glyco_tranf_GTA_type"/>
    <property type="match status" value="1"/>
</dbReference>
<dbReference type="PANTHER" id="PTHR43630:SF1">
    <property type="entry name" value="POLY-BETA-1,6-N-ACETYL-D-GLUCOSAMINE SYNTHASE"/>
    <property type="match status" value="1"/>
</dbReference>
<comment type="caution">
    <text evidence="5">The sequence shown here is derived from an EMBL/GenBank/DDBJ whole genome shotgun (WGS) entry which is preliminary data.</text>
</comment>